<evidence type="ECO:0000313" key="1">
    <source>
        <dbReference type="EMBL" id="GIJ03913.1"/>
    </source>
</evidence>
<dbReference type="RefSeq" id="WP_203939163.1">
    <property type="nucleotide sequence ID" value="NZ_BAAAGJ010000002.1"/>
</dbReference>
<gene>
    <name evidence="1" type="ORF">Sya03_32650</name>
</gene>
<name>A0A8J4DK45_9ACTN</name>
<reference evidence="1" key="1">
    <citation type="submission" date="2021-01" db="EMBL/GenBank/DDBJ databases">
        <title>Whole genome shotgun sequence of Spirilliplanes yamanashiensis NBRC 15828.</title>
        <authorList>
            <person name="Komaki H."/>
            <person name="Tamura T."/>
        </authorList>
    </citation>
    <scope>NUCLEOTIDE SEQUENCE</scope>
    <source>
        <strain evidence="1">NBRC 15828</strain>
    </source>
</reference>
<dbReference type="EMBL" id="BOOY01000025">
    <property type="protein sequence ID" value="GIJ03913.1"/>
    <property type="molecule type" value="Genomic_DNA"/>
</dbReference>
<dbReference type="AlphaFoldDB" id="A0A8J4DK45"/>
<protein>
    <submittedName>
        <fullName evidence="1">Uncharacterized protein</fullName>
    </submittedName>
</protein>
<comment type="caution">
    <text evidence="1">The sequence shown here is derived from an EMBL/GenBank/DDBJ whole genome shotgun (WGS) entry which is preliminary data.</text>
</comment>
<sequence>MAAYEAWLAQARSALWFVRVRAGQELSFHAGRREVDAVLRQLLADPADATVVARTADALLRSRDCAALRVFAAAWPEAQPAHAGQLGAALAEACRAPEDARRLAAGVRQLMTDGDERVRRGAALLADRVAADSPR</sequence>
<evidence type="ECO:0000313" key="2">
    <source>
        <dbReference type="Proteomes" id="UP000652013"/>
    </source>
</evidence>
<accession>A0A8J4DK45</accession>
<proteinExistence type="predicted"/>
<keyword evidence="2" id="KW-1185">Reference proteome</keyword>
<dbReference type="Proteomes" id="UP000652013">
    <property type="component" value="Unassembled WGS sequence"/>
</dbReference>
<organism evidence="1 2">
    <name type="scientific">Spirilliplanes yamanashiensis</name>
    <dbReference type="NCBI Taxonomy" id="42233"/>
    <lineage>
        <taxon>Bacteria</taxon>
        <taxon>Bacillati</taxon>
        <taxon>Actinomycetota</taxon>
        <taxon>Actinomycetes</taxon>
        <taxon>Micromonosporales</taxon>
        <taxon>Micromonosporaceae</taxon>
        <taxon>Spirilliplanes</taxon>
    </lineage>
</organism>